<name>A0AAD7W8N9_9TELE</name>
<feature type="compositionally biased region" description="Low complexity" evidence="1">
    <location>
        <begin position="46"/>
        <end position="59"/>
    </location>
</feature>
<dbReference type="Proteomes" id="UP001221898">
    <property type="component" value="Unassembled WGS sequence"/>
</dbReference>
<dbReference type="EMBL" id="JAINUG010000219">
    <property type="protein sequence ID" value="KAJ8386999.1"/>
    <property type="molecule type" value="Genomic_DNA"/>
</dbReference>
<proteinExistence type="predicted"/>
<organism evidence="2 3">
    <name type="scientific">Aldrovandia affinis</name>
    <dbReference type="NCBI Taxonomy" id="143900"/>
    <lineage>
        <taxon>Eukaryota</taxon>
        <taxon>Metazoa</taxon>
        <taxon>Chordata</taxon>
        <taxon>Craniata</taxon>
        <taxon>Vertebrata</taxon>
        <taxon>Euteleostomi</taxon>
        <taxon>Actinopterygii</taxon>
        <taxon>Neopterygii</taxon>
        <taxon>Teleostei</taxon>
        <taxon>Notacanthiformes</taxon>
        <taxon>Halosauridae</taxon>
        <taxon>Aldrovandia</taxon>
    </lineage>
</organism>
<protein>
    <submittedName>
        <fullName evidence="2">Uncharacterized protein</fullName>
    </submittedName>
</protein>
<reference evidence="2" key="1">
    <citation type="journal article" date="2023" name="Science">
        <title>Genome structures resolve the early diversification of teleost fishes.</title>
        <authorList>
            <person name="Parey E."/>
            <person name="Louis A."/>
            <person name="Montfort J."/>
            <person name="Bouchez O."/>
            <person name="Roques C."/>
            <person name="Iampietro C."/>
            <person name="Lluch J."/>
            <person name="Castinel A."/>
            <person name="Donnadieu C."/>
            <person name="Desvignes T."/>
            <person name="Floi Bucao C."/>
            <person name="Jouanno E."/>
            <person name="Wen M."/>
            <person name="Mejri S."/>
            <person name="Dirks R."/>
            <person name="Jansen H."/>
            <person name="Henkel C."/>
            <person name="Chen W.J."/>
            <person name="Zahm M."/>
            <person name="Cabau C."/>
            <person name="Klopp C."/>
            <person name="Thompson A.W."/>
            <person name="Robinson-Rechavi M."/>
            <person name="Braasch I."/>
            <person name="Lecointre G."/>
            <person name="Bobe J."/>
            <person name="Postlethwait J.H."/>
            <person name="Berthelot C."/>
            <person name="Roest Crollius H."/>
            <person name="Guiguen Y."/>
        </authorList>
    </citation>
    <scope>NUCLEOTIDE SEQUENCE</scope>
    <source>
        <strain evidence="2">NC1722</strain>
    </source>
</reference>
<accession>A0AAD7W8N9</accession>
<evidence type="ECO:0000313" key="3">
    <source>
        <dbReference type="Proteomes" id="UP001221898"/>
    </source>
</evidence>
<feature type="compositionally biased region" description="Basic and acidic residues" evidence="1">
    <location>
        <begin position="1"/>
        <end position="10"/>
    </location>
</feature>
<evidence type="ECO:0000313" key="2">
    <source>
        <dbReference type="EMBL" id="KAJ8386999.1"/>
    </source>
</evidence>
<gene>
    <name evidence="2" type="ORF">AAFF_G00161760</name>
</gene>
<comment type="caution">
    <text evidence="2">The sequence shown here is derived from an EMBL/GenBank/DDBJ whole genome shotgun (WGS) entry which is preliminary data.</text>
</comment>
<keyword evidence="3" id="KW-1185">Reference proteome</keyword>
<evidence type="ECO:0000256" key="1">
    <source>
        <dbReference type="SAM" id="MobiDB-lite"/>
    </source>
</evidence>
<feature type="region of interest" description="Disordered" evidence="1">
    <location>
        <begin position="44"/>
        <end position="81"/>
    </location>
</feature>
<sequence length="120" mass="13006">MANRMAEEFVRTPPSRQSRPPAEEHLTRLVGTERIGFLVPSRRTPAHAAMSRGAHAALAPRVKEREKRPSSSGWTSRPGLNRMLIPAVDSPQPWLTCALPSGSLMRCPPGMGVCLLVAGS</sequence>
<dbReference type="AlphaFoldDB" id="A0AAD7W8N9"/>
<feature type="region of interest" description="Disordered" evidence="1">
    <location>
        <begin position="1"/>
        <end position="23"/>
    </location>
</feature>